<dbReference type="GO" id="GO:0019005">
    <property type="term" value="C:SCF ubiquitin ligase complex"/>
    <property type="evidence" value="ECO:0007669"/>
    <property type="project" value="TreeGrafter"/>
</dbReference>
<comment type="caution">
    <text evidence="3">The sequence shown here is derived from an EMBL/GenBank/DDBJ whole genome shotgun (WGS) entry which is preliminary data.</text>
</comment>
<dbReference type="OrthoDB" id="5951542at2759"/>
<keyword evidence="1" id="KW-0833">Ubl conjugation pathway</keyword>
<evidence type="ECO:0000259" key="2">
    <source>
        <dbReference type="PROSITE" id="PS50188"/>
    </source>
</evidence>
<dbReference type="AlphaFoldDB" id="A0A9P0KPI3"/>
<dbReference type="InterPro" id="IPR043136">
    <property type="entry name" value="B30.2/SPRY_sf"/>
</dbReference>
<dbReference type="PROSITE" id="PS50188">
    <property type="entry name" value="B302_SPRY"/>
    <property type="match status" value="1"/>
</dbReference>
<evidence type="ECO:0000313" key="3">
    <source>
        <dbReference type="EMBL" id="CAH1978372.1"/>
    </source>
</evidence>
<sequence>MNFQYLNPICTQECIDDIVEGRLQCHCGEDGINEWHWSMVSTNARVLNNSRDILFHPYISSGTGAARGDLELKPNFHYYWEIKMLTMLYGTDVMVGVGTSDVVLNNWKYKACSMLGIDSSSWGYSYRGIIQHDNVRKRYGSKFGFGSIIGVHLDMCNGTLEYYLNKKPLGIAFTGLKQFKLYPLVSSTAAQSAMRISRTYAEKPTLQMLALVVICEHSALYKVYEEIPGLYKLYESKYSWIVPKTDAEQKYRETKEDKPVAYKSHLRGSCCVFHHIPQQYTHGCHNPNFTTGGMNMAHRHRDYSAPV</sequence>
<proteinExistence type="predicted"/>
<evidence type="ECO:0000313" key="4">
    <source>
        <dbReference type="Proteomes" id="UP001152888"/>
    </source>
</evidence>
<dbReference type="SMART" id="SM00449">
    <property type="entry name" value="SPRY"/>
    <property type="match status" value="1"/>
</dbReference>
<dbReference type="Proteomes" id="UP001152888">
    <property type="component" value="Unassembled WGS sequence"/>
</dbReference>
<dbReference type="InterPro" id="IPR001870">
    <property type="entry name" value="B30.2/SPRY"/>
</dbReference>
<dbReference type="CDD" id="cd12876">
    <property type="entry name" value="SPRY_SOCS3"/>
    <property type="match status" value="1"/>
</dbReference>
<dbReference type="InterPro" id="IPR013320">
    <property type="entry name" value="ConA-like_dom_sf"/>
</dbReference>
<dbReference type="EMBL" id="CAKOFQ010006871">
    <property type="protein sequence ID" value="CAH1978372.1"/>
    <property type="molecule type" value="Genomic_DNA"/>
</dbReference>
<dbReference type="InterPro" id="IPR003877">
    <property type="entry name" value="SPRY_dom"/>
</dbReference>
<protein>
    <recommendedName>
        <fullName evidence="2">B30.2/SPRY domain-containing protein</fullName>
    </recommendedName>
</protein>
<dbReference type="Gene3D" id="2.60.120.920">
    <property type="match status" value="1"/>
</dbReference>
<dbReference type="Pfam" id="PF00622">
    <property type="entry name" value="SPRY"/>
    <property type="match status" value="1"/>
</dbReference>
<reference evidence="3" key="1">
    <citation type="submission" date="2022-03" db="EMBL/GenBank/DDBJ databases">
        <authorList>
            <person name="Sayadi A."/>
        </authorList>
    </citation>
    <scope>NUCLEOTIDE SEQUENCE</scope>
</reference>
<name>A0A9P0KPI3_ACAOB</name>
<organism evidence="3 4">
    <name type="scientific">Acanthoscelides obtectus</name>
    <name type="common">Bean weevil</name>
    <name type="synonym">Bruchus obtectus</name>
    <dbReference type="NCBI Taxonomy" id="200917"/>
    <lineage>
        <taxon>Eukaryota</taxon>
        <taxon>Metazoa</taxon>
        <taxon>Ecdysozoa</taxon>
        <taxon>Arthropoda</taxon>
        <taxon>Hexapoda</taxon>
        <taxon>Insecta</taxon>
        <taxon>Pterygota</taxon>
        <taxon>Neoptera</taxon>
        <taxon>Endopterygota</taxon>
        <taxon>Coleoptera</taxon>
        <taxon>Polyphaga</taxon>
        <taxon>Cucujiformia</taxon>
        <taxon>Chrysomeloidea</taxon>
        <taxon>Chrysomelidae</taxon>
        <taxon>Bruchinae</taxon>
        <taxon>Bruchini</taxon>
        <taxon>Acanthoscelides</taxon>
    </lineage>
</organism>
<accession>A0A9P0KPI3</accession>
<gene>
    <name evidence="3" type="ORF">ACAOBT_LOCUS13155</name>
</gene>
<dbReference type="InterPro" id="IPR035754">
    <property type="entry name" value="SPRY_SPSB3"/>
</dbReference>
<dbReference type="PANTHER" id="PTHR12245:SF5">
    <property type="entry name" value="SPRY DOMAIN-CONTAINING SOCS BOX PROTEIN 3"/>
    <property type="match status" value="1"/>
</dbReference>
<dbReference type="GO" id="GO:0043161">
    <property type="term" value="P:proteasome-mediated ubiquitin-dependent protein catabolic process"/>
    <property type="evidence" value="ECO:0007669"/>
    <property type="project" value="TreeGrafter"/>
</dbReference>
<dbReference type="SUPFAM" id="SSF49899">
    <property type="entry name" value="Concanavalin A-like lectins/glucanases"/>
    <property type="match status" value="1"/>
</dbReference>
<feature type="domain" description="B30.2/SPRY" evidence="2">
    <location>
        <begin position="1"/>
        <end position="205"/>
    </location>
</feature>
<dbReference type="PANTHER" id="PTHR12245">
    <property type="entry name" value="SPRY DOMAIN CONTAINING SOCS BOX PROTEIN"/>
    <property type="match status" value="1"/>
</dbReference>
<dbReference type="InterPro" id="IPR050672">
    <property type="entry name" value="FBXO45-Fsn/SPSB_families"/>
</dbReference>
<keyword evidence="4" id="KW-1185">Reference proteome</keyword>
<evidence type="ECO:0000256" key="1">
    <source>
        <dbReference type="ARBA" id="ARBA00022786"/>
    </source>
</evidence>